<keyword evidence="1" id="KW-0732">Signal</keyword>
<reference evidence="7 8" key="1">
    <citation type="submission" date="2016-10" db="EMBL/GenBank/DDBJ databases">
        <authorList>
            <person name="de Groot N.N."/>
        </authorList>
    </citation>
    <scope>NUCLEOTIDE SEQUENCE [LARGE SCALE GENOMIC DNA]</scope>
    <source>
        <strain evidence="7 8">NLAE-zl-C57</strain>
    </source>
</reference>
<reference evidence="6" key="3">
    <citation type="submission" date="2022-10" db="EMBL/GenBank/DDBJ databases">
        <title>Human gut microbiome strain richness.</title>
        <authorList>
            <person name="Chen-Liaw A."/>
        </authorList>
    </citation>
    <scope>NUCLEOTIDE SEQUENCE</scope>
    <source>
        <strain evidence="6">BSD2780120875st1_E1_BSD2780120875_150330</strain>
    </source>
</reference>
<keyword evidence="12" id="KW-1185">Reference proteome</keyword>
<feature type="signal peptide" evidence="1">
    <location>
        <begin position="1"/>
        <end position="18"/>
    </location>
</feature>
<dbReference type="Proteomes" id="UP001219389">
    <property type="component" value="Unassembled WGS sequence"/>
</dbReference>
<evidence type="ECO:0000313" key="3">
    <source>
        <dbReference type="EMBL" id="KAA3952058.1"/>
    </source>
</evidence>
<gene>
    <name evidence="5" type="ORF">F3B98_08075</name>
    <name evidence="4" type="ORF">F3D66_08115</name>
    <name evidence="3" type="ORF">F3D71_10605</name>
    <name evidence="2" type="ORF">F3F25_05490</name>
    <name evidence="6" type="ORF">PO382_12110</name>
    <name evidence="7" type="ORF">SAMN05192582_100626</name>
</gene>
<evidence type="ECO:0000313" key="8">
    <source>
        <dbReference type="Proteomes" id="UP000181870"/>
    </source>
</evidence>
<proteinExistence type="predicted"/>
<dbReference type="Pfam" id="PF14614">
    <property type="entry name" value="DUF4450"/>
    <property type="match status" value="1"/>
</dbReference>
<dbReference type="Proteomes" id="UP000473905">
    <property type="component" value="Unassembled WGS sequence"/>
</dbReference>
<dbReference type="Proteomes" id="UP000181870">
    <property type="component" value="Unassembled WGS sequence"/>
</dbReference>
<dbReference type="PATRIC" id="fig|28116.10.peg.2361"/>
<evidence type="ECO:0000313" key="5">
    <source>
        <dbReference type="EMBL" id="KAA4664990.1"/>
    </source>
</evidence>
<evidence type="ECO:0000313" key="10">
    <source>
        <dbReference type="Proteomes" id="UP000365824"/>
    </source>
</evidence>
<dbReference type="RefSeq" id="WP_004308507.1">
    <property type="nucleotide sequence ID" value="NZ_CAAKNR010000149.1"/>
</dbReference>
<dbReference type="InterPro" id="IPR028028">
    <property type="entry name" value="DUF4450"/>
</dbReference>
<evidence type="ECO:0000313" key="2">
    <source>
        <dbReference type="EMBL" id="KAA3930255.1"/>
    </source>
</evidence>
<reference evidence="9 10" key="2">
    <citation type="journal article" date="2019" name="Nat. Med.">
        <title>A library of human gut bacterial isolates paired with longitudinal multiomics data enables mechanistic microbiome research.</title>
        <authorList>
            <person name="Poyet M."/>
            <person name="Groussin M."/>
            <person name="Gibbons S.M."/>
            <person name="Avila-Pacheco J."/>
            <person name="Jiang X."/>
            <person name="Kearney S.M."/>
            <person name="Perrotta A.R."/>
            <person name="Berdy B."/>
            <person name="Zhao S."/>
            <person name="Lieberman T.D."/>
            <person name="Swanson P.K."/>
            <person name="Smith M."/>
            <person name="Roesemann S."/>
            <person name="Alexander J.E."/>
            <person name="Rich S.A."/>
            <person name="Livny J."/>
            <person name="Vlamakis H."/>
            <person name="Clish C."/>
            <person name="Bullock K."/>
            <person name="Deik A."/>
            <person name="Scott J."/>
            <person name="Pierce K.A."/>
            <person name="Xavier R.J."/>
            <person name="Alm E.J."/>
        </authorList>
    </citation>
    <scope>NUCLEOTIDE SEQUENCE [LARGE SCALE GENOMIC DNA]</scope>
    <source>
        <strain evidence="4 12">BIOML-A134</strain>
        <strain evidence="5 11">BIOML-A14</strain>
        <strain evidence="2 10">BIOML-A160</strain>
        <strain evidence="3 9">BIOML-A163</strain>
    </source>
</reference>
<dbReference type="EMBL" id="VWFO01000007">
    <property type="protein sequence ID" value="KAA4664990.1"/>
    <property type="molecule type" value="Genomic_DNA"/>
</dbReference>
<dbReference type="Proteomes" id="UP000365824">
    <property type="component" value="Unassembled WGS sequence"/>
</dbReference>
<feature type="chain" id="PRO_5014531271" evidence="1">
    <location>
        <begin position="19"/>
        <end position="169"/>
    </location>
</feature>
<dbReference type="EMBL" id="VWKB01000010">
    <property type="protein sequence ID" value="KAA4100666.1"/>
    <property type="molecule type" value="Genomic_DNA"/>
</dbReference>
<name>A0A139L656_BACOV</name>
<dbReference type="EMBL" id="VWLB01000006">
    <property type="protein sequence ID" value="KAA3930255.1"/>
    <property type="molecule type" value="Genomic_DNA"/>
</dbReference>
<evidence type="ECO:0000313" key="6">
    <source>
        <dbReference type="EMBL" id="MDC2742968.1"/>
    </source>
</evidence>
<dbReference type="EMBL" id="JAQNZF010000013">
    <property type="protein sequence ID" value="MDC2742968.1"/>
    <property type="molecule type" value="Genomic_DNA"/>
</dbReference>
<evidence type="ECO:0000313" key="12">
    <source>
        <dbReference type="Proteomes" id="UP000473905"/>
    </source>
</evidence>
<protein>
    <submittedName>
        <fullName evidence="2">DUF4450 domain-containing protein</fullName>
    </submittedName>
</protein>
<dbReference type="EMBL" id="FNDO01000006">
    <property type="protein sequence ID" value="SDH45499.1"/>
    <property type="molecule type" value="Genomic_DNA"/>
</dbReference>
<evidence type="ECO:0000313" key="7">
    <source>
        <dbReference type="EMBL" id="SDH45499.1"/>
    </source>
</evidence>
<dbReference type="EMBL" id="VWLE01000122">
    <property type="protein sequence ID" value="KAA3952058.1"/>
    <property type="molecule type" value="Genomic_DNA"/>
</dbReference>
<sequence>MKKIILILFTLLQFPANAKDLPHSSYWHGEERTLRYKPEGEEFVITNGNKRFTRAIYGTNTGFRFETSDFPEFGLYMPNLGGSVYMAISTPSNITWIKDMEFIESRFKSGQRTYIVRDRRHLGNGSLTIDAVAMSDGDGLVVRYKAKDIPAGTKILWIYGGSQQSEIRT</sequence>
<evidence type="ECO:0000313" key="11">
    <source>
        <dbReference type="Proteomes" id="UP000435985"/>
    </source>
</evidence>
<organism evidence="2 10">
    <name type="scientific">Bacteroides ovatus</name>
    <dbReference type="NCBI Taxonomy" id="28116"/>
    <lineage>
        <taxon>Bacteria</taxon>
        <taxon>Pseudomonadati</taxon>
        <taxon>Bacteroidota</taxon>
        <taxon>Bacteroidia</taxon>
        <taxon>Bacteroidales</taxon>
        <taxon>Bacteroidaceae</taxon>
        <taxon>Bacteroides</taxon>
    </lineage>
</organism>
<dbReference type="AlphaFoldDB" id="A0A139L656"/>
<evidence type="ECO:0000313" key="4">
    <source>
        <dbReference type="EMBL" id="KAA4100666.1"/>
    </source>
</evidence>
<accession>A0A139L656</accession>
<evidence type="ECO:0000256" key="1">
    <source>
        <dbReference type="SAM" id="SignalP"/>
    </source>
</evidence>
<dbReference type="Proteomes" id="UP000435985">
    <property type="component" value="Unassembled WGS sequence"/>
</dbReference>
<dbReference type="Proteomes" id="UP000323717">
    <property type="component" value="Unassembled WGS sequence"/>
</dbReference>
<evidence type="ECO:0000313" key="9">
    <source>
        <dbReference type="Proteomes" id="UP000323717"/>
    </source>
</evidence>
<dbReference type="GeneID" id="69483692"/>